<evidence type="ECO:0000256" key="1">
    <source>
        <dbReference type="SAM" id="MobiDB-lite"/>
    </source>
</evidence>
<sequence length="310" mass="32840">LTAGDFVAGKKSKQESKRDFSQTIDYLPILIAFMVIISCAVVLVCVCLFCRCGPASRLPMHFAGVNGSVRGQGYNSPNGNGGSMLLKKRSNGAANNSSLFPLMKGNPAMPNGSMSPNFGVPKSVPDTPMLSQNGGHFAFPSQRLYRDQTPVESQNSLGISSVPGSGLMGHPDGSDQTAYHLYQAPISVQGSSVHHSPPSTSCPLPPPMGPAPPPPASRTDFNSTSFSGSSSCATSSNNSAGHTIPPACLFNGATMLAHRYSNSTSGHQLLDQVCEANTNFDWRSNEQSHKIQEYSIASIKQVPVPLHIYK</sequence>
<reference evidence="3 4" key="1">
    <citation type="submission" date="2024-11" db="EMBL/GenBank/DDBJ databases">
        <title>Adaptive evolution of stress response genes in parasites aligns with host niche diversity.</title>
        <authorList>
            <person name="Hahn C."/>
            <person name="Resl P."/>
        </authorList>
    </citation>
    <scope>NUCLEOTIDE SEQUENCE [LARGE SCALE GENOMIC DNA]</scope>
    <source>
        <strain evidence="3">EGGRZ-B1_66</strain>
        <tissue evidence="3">Body</tissue>
    </source>
</reference>
<comment type="caution">
    <text evidence="3">The sequence shown here is derived from an EMBL/GenBank/DDBJ whole genome shotgun (WGS) entry which is preliminary data.</text>
</comment>
<feature type="region of interest" description="Disordered" evidence="1">
    <location>
        <begin position="148"/>
        <end position="177"/>
    </location>
</feature>
<protein>
    <submittedName>
        <fullName evidence="3">Uncharacterized protein</fullName>
    </submittedName>
</protein>
<feature type="region of interest" description="Disordered" evidence="1">
    <location>
        <begin position="189"/>
        <end position="237"/>
    </location>
</feature>
<dbReference type="EMBL" id="JBJKFK010000906">
    <property type="protein sequence ID" value="KAL3314793.1"/>
    <property type="molecule type" value="Genomic_DNA"/>
</dbReference>
<evidence type="ECO:0000256" key="2">
    <source>
        <dbReference type="SAM" id="Phobius"/>
    </source>
</evidence>
<name>A0ABD2Q5T6_9PLAT</name>
<organism evidence="3 4">
    <name type="scientific">Cichlidogyrus casuarinus</name>
    <dbReference type="NCBI Taxonomy" id="1844966"/>
    <lineage>
        <taxon>Eukaryota</taxon>
        <taxon>Metazoa</taxon>
        <taxon>Spiralia</taxon>
        <taxon>Lophotrochozoa</taxon>
        <taxon>Platyhelminthes</taxon>
        <taxon>Monogenea</taxon>
        <taxon>Monopisthocotylea</taxon>
        <taxon>Dactylogyridea</taxon>
        <taxon>Ancyrocephalidae</taxon>
        <taxon>Cichlidogyrus</taxon>
    </lineage>
</organism>
<keyword evidence="2" id="KW-0812">Transmembrane</keyword>
<feature type="compositionally biased region" description="Polar residues" evidence="1">
    <location>
        <begin position="150"/>
        <end position="163"/>
    </location>
</feature>
<feature type="non-terminal residue" evidence="3">
    <location>
        <position position="1"/>
    </location>
</feature>
<keyword evidence="2" id="KW-1133">Transmembrane helix</keyword>
<keyword evidence="4" id="KW-1185">Reference proteome</keyword>
<proteinExistence type="predicted"/>
<dbReference type="Proteomes" id="UP001626550">
    <property type="component" value="Unassembled WGS sequence"/>
</dbReference>
<feature type="transmembrane region" description="Helical" evidence="2">
    <location>
        <begin position="26"/>
        <end position="50"/>
    </location>
</feature>
<feature type="compositionally biased region" description="Pro residues" evidence="1">
    <location>
        <begin position="203"/>
        <end position="216"/>
    </location>
</feature>
<dbReference type="AlphaFoldDB" id="A0ABD2Q5T6"/>
<accession>A0ABD2Q5T6</accession>
<gene>
    <name evidence="3" type="ORF">Ciccas_006588</name>
</gene>
<keyword evidence="2" id="KW-0472">Membrane</keyword>
<feature type="compositionally biased region" description="Low complexity" evidence="1">
    <location>
        <begin position="221"/>
        <end position="237"/>
    </location>
</feature>
<evidence type="ECO:0000313" key="3">
    <source>
        <dbReference type="EMBL" id="KAL3314793.1"/>
    </source>
</evidence>
<evidence type="ECO:0000313" key="4">
    <source>
        <dbReference type="Proteomes" id="UP001626550"/>
    </source>
</evidence>